<dbReference type="EMBL" id="MCFD01000001">
    <property type="protein sequence ID" value="ORX74905.1"/>
    <property type="molecule type" value="Genomic_DNA"/>
</dbReference>
<comment type="caution">
    <text evidence="3">The sequence shown here is derived from an EMBL/GenBank/DDBJ whole genome shotgun (WGS) entry which is preliminary data.</text>
</comment>
<sequence>NAATAAVHPLVLLNISEHATRTLAQTKHGKQEPGLVCGALLGRQKESRTELFHSFELVFRQPRNDGTYELDSTHYLKRMDHMRQIFPEDDLVGWYFVSSSLRVTRLMCTLHQQIMNLNATPLLLVFDAAMAGEGDEEGGSSGLALPVAVNTPANDQIAWASRLEPLRIAVETGEAERVAIDHVANTLADASKIAMFLTGQRNALEMLHKDIRILQAYVSQVIAGTAPYDPDVLQLVKRVLCNRPVVLDDALFNKAMAQEETNYEIAAYLGAITSAVGSVRNVAQR</sequence>
<dbReference type="OrthoDB" id="1378at2759"/>
<comment type="similarity">
    <text evidence="1">Belongs to the peptidase M67A family. CSN6 subfamily.</text>
</comment>
<dbReference type="PANTHER" id="PTHR10540">
    <property type="entry name" value="EUKARYOTIC TRANSLATION INITIATION FACTOR 3 SUBUNIT F-RELATED"/>
    <property type="match status" value="1"/>
</dbReference>
<dbReference type="PANTHER" id="PTHR10540:SF8">
    <property type="entry name" value="COP9 SIGNALOSOME COMPLEX SUBUNIT 6"/>
    <property type="match status" value="1"/>
</dbReference>
<dbReference type="InterPro" id="IPR024969">
    <property type="entry name" value="EIF3F/CSN6-like_C"/>
</dbReference>
<dbReference type="GO" id="GO:0008180">
    <property type="term" value="C:COP9 signalosome"/>
    <property type="evidence" value="ECO:0007669"/>
    <property type="project" value="TreeGrafter"/>
</dbReference>
<dbReference type="RefSeq" id="XP_040748116.1">
    <property type="nucleotide sequence ID" value="XM_040884348.1"/>
</dbReference>
<evidence type="ECO:0000313" key="3">
    <source>
        <dbReference type="EMBL" id="ORX74905.1"/>
    </source>
</evidence>
<dbReference type="Pfam" id="PF01398">
    <property type="entry name" value="JAB"/>
    <property type="match status" value="1"/>
</dbReference>
<evidence type="ECO:0000256" key="1">
    <source>
        <dbReference type="ARBA" id="ARBA00010893"/>
    </source>
</evidence>
<dbReference type="GeneID" id="63800996"/>
<dbReference type="STRING" id="61395.A0A1Y1WNG1"/>
<evidence type="ECO:0000259" key="2">
    <source>
        <dbReference type="PROSITE" id="PS50249"/>
    </source>
</evidence>
<proteinExistence type="inferred from homology"/>
<dbReference type="Proteomes" id="UP000193922">
    <property type="component" value="Unassembled WGS sequence"/>
</dbReference>
<dbReference type="AlphaFoldDB" id="A0A1Y1WNG1"/>
<protein>
    <recommendedName>
        <fullName evidence="2">MPN domain-containing protein</fullName>
    </recommendedName>
</protein>
<dbReference type="InterPro" id="IPR000555">
    <property type="entry name" value="JAMM/MPN+_dom"/>
</dbReference>
<dbReference type="InterPro" id="IPR037518">
    <property type="entry name" value="MPN"/>
</dbReference>
<feature type="non-terminal residue" evidence="3">
    <location>
        <position position="1"/>
    </location>
</feature>
<dbReference type="PROSITE" id="PS50249">
    <property type="entry name" value="MPN"/>
    <property type="match status" value="1"/>
</dbReference>
<evidence type="ECO:0000313" key="4">
    <source>
        <dbReference type="Proteomes" id="UP000193922"/>
    </source>
</evidence>
<dbReference type="Pfam" id="PF13012">
    <property type="entry name" value="MitMem_reg"/>
    <property type="match status" value="1"/>
</dbReference>
<keyword evidence="4" id="KW-1185">Reference proteome</keyword>
<feature type="non-terminal residue" evidence="3">
    <location>
        <position position="285"/>
    </location>
</feature>
<dbReference type="Gene3D" id="3.40.140.10">
    <property type="entry name" value="Cytidine Deaminase, domain 2"/>
    <property type="match status" value="1"/>
</dbReference>
<gene>
    <name evidence="3" type="ORF">DL89DRAFT_218411</name>
</gene>
<feature type="domain" description="MPN" evidence="2">
    <location>
        <begin position="5"/>
        <end position="152"/>
    </location>
</feature>
<dbReference type="GO" id="GO:0008237">
    <property type="term" value="F:metallopeptidase activity"/>
    <property type="evidence" value="ECO:0007669"/>
    <property type="project" value="InterPro"/>
</dbReference>
<accession>A0A1Y1WNG1</accession>
<name>A0A1Y1WNG1_9FUNG</name>
<organism evidence="3 4">
    <name type="scientific">Linderina pennispora</name>
    <dbReference type="NCBI Taxonomy" id="61395"/>
    <lineage>
        <taxon>Eukaryota</taxon>
        <taxon>Fungi</taxon>
        <taxon>Fungi incertae sedis</taxon>
        <taxon>Zoopagomycota</taxon>
        <taxon>Kickxellomycotina</taxon>
        <taxon>Kickxellomycetes</taxon>
        <taxon>Kickxellales</taxon>
        <taxon>Kickxellaceae</taxon>
        <taxon>Linderina</taxon>
    </lineage>
</organism>
<reference evidence="3 4" key="1">
    <citation type="submission" date="2016-07" db="EMBL/GenBank/DDBJ databases">
        <title>Pervasive Adenine N6-methylation of Active Genes in Fungi.</title>
        <authorList>
            <consortium name="DOE Joint Genome Institute"/>
            <person name="Mondo S.J."/>
            <person name="Dannebaum R.O."/>
            <person name="Kuo R.C."/>
            <person name="Labutti K."/>
            <person name="Haridas S."/>
            <person name="Kuo A."/>
            <person name="Salamov A."/>
            <person name="Ahrendt S.R."/>
            <person name="Lipzen A."/>
            <person name="Sullivan W."/>
            <person name="Andreopoulos W.B."/>
            <person name="Clum A."/>
            <person name="Lindquist E."/>
            <person name="Daum C."/>
            <person name="Ramamoorthy G.K."/>
            <person name="Gryganskyi A."/>
            <person name="Culley D."/>
            <person name="Magnuson J.K."/>
            <person name="James T.Y."/>
            <person name="O'Malley M.A."/>
            <person name="Stajich J.E."/>
            <person name="Spatafora J.W."/>
            <person name="Visel A."/>
            <person name="Grigoriev I.V."/>
        </authorList>
    </citation>
    <scope>NUCLEOTIDE SEQUENCE [LARGE SCALE GENOMIC DNA]</scope>
    <source>
        <strain evidence="3 4">ATCC 12442</strain>
    </source>
</reference>